<dbReference type="Pfam" id="PF01695">
    <property type="entry name" value="IstB_IS21"/>
    <property type="match status" value="1"/>
</dbReference>
<dbReference type="NCBIfam" id="NF038214">
    <property type="entry name" value="IS21_help_AAA"/>
    <property type="match status" value="1"/>
</dbReference>
<dbReference type="CDD" id="cd00009">
    <property type="entry name" value="AAA"/>
    <property type="match status" value="1"/>
</dbReference>
<dbReference type="RefSeq" id="WP_209382187.1">
    <property type="nucleotide sequence ID" value="NZ_JAGIZB010000090.1"/>
</dbReference>
<dbReference type="Proteomes" id="UP000681594">
    <property type="component" value="Unassembled WGS sequence"/>
</dbReference>
<proteinExistence type="inferred from homology"/>
<evidence type="ECO:0000256" key="2">
    <source>
        <dbReference type="ARBA" id="ARBA00022741"/>
    </source>
</evidence>
<evidence type="ECO:0000256" key="3">
    <source>
        <dbReference type="ARBA" id="ARBA00022840"/>
    </source>
</evidence>
<dbReference type="InterPro" id="IPR027417">
    <property type="entry name" value="P-loop_NTPase"/>
</dbReference>
<keyword evidence="2" id="KW-0547">Nucleotide-binding</keyword>
<name>A0ABS4ANU9_9PROT</name>
<evidence type="ECO:0000313" key="6">
    <source>
        <dbReference type="Proteomes" id="UP000681594"/>
    </source>
</evidence>
<dbReference type="NCBIfam" id="NF006616">
    <property type="entry name" value="PRK09183.1"/>
    <property type="match status" value="1"/>
</dbReference>
<dbReference type="InterPro" id="IPR003593">
    <property type="entry name" value="AAA+_ATPase"/>
</dbReference>
<dbReference type="EMBL" id="JAGIZB010000090">
    <property type="protein sequence ID" value="MBP0447909.1"/>
    <property type="molecule type" value="Genomic_DNA"/>
</dbReference>
<dbReference type="Gene3D" id="3.40.50.300">
    <property type="entry name" value="P-loop containing nucleotide triphosphate hydrolases"/>
    <property type="match status" value="1"/>
</dbReference>
<sequence length="259" mass="28672">MSATQHARIAELCAELRLTAVPDLYGGLAQKAASGDATFSDFLEETLRGEREVRRSRAREMFARTAGFPALKTLDGYDFGFATGAPRQQLTELASLAFVERGENVVLLGPSGVGKTHLAIALGYLATQRGWKVRFTTAADLVLLLETAQRQGRLKEVLHRAVNLYRLLIIDEIGYLPMGREQANLFFQVVAKRYERGAMILTSNLTFGSWDQAFAGETVLTAAMLDRLLHHATVVQISGESYRLRDKRRAGVVAKKESR</sequence>
<evidence type="ECO:0000256" key="1">
    <source>
        <dbReference type="ARBA" id="ARBA00008059"/>
    </source>
</evidence>
<dbReference type="InterPro" id="IPR002611">
    <property type="entry name" value="IstB_ATP-bd"/>
</dbReference>
<dbReference type="InterPro" id="IPR028350">
    <property type="entry name" value="DNAC/IstB-like"/>
</dbReference>
<gene>
    <name evidence="5" type="primary">istB</name>
    <name evidence="5" type="ORF">J8J14_24595</name>
</gene>
<dbReference type="SMART" id="SM00382">
    <property type="entry name" value="AAA"/>
    <property type="match status" value="1"/>
</dbReference>
<keyword evidence="3" id="KW-0067">ATP-binding</keyword>
<feature type="domain" description="AAA+ ATPase" evidence="4">
    <location>
        <begin position="101"/>
        <end position="235"/>
    </location>
</feature>
<dbReference type="PIRSF" id="PIRSF003073">
    <property type="entry name" value="DNAC_TnpB_IstB"/>
    <property type="match status" value="1"/>
</dbReference>
<dbReference type="SUPFAM" id="SSF52540">
    <property type="entry name" value="P-loop containing nucleoside triphosphate hydrolases"/>
    <property type="match status" value="1"/>
</dbReference>
<evidence type="ECO:0000259" key="4">
    <source>
        <dbReference type="SMART" id="SM00382"/>
    </source>
</evidence>
<comment type="caution">
    <text evidence="5">The sequence shown here is derived from an EMBL/GenBank/DDBJ whole genome shotgun (WGS) entry which is preliminary data.</text>
</comment>
<comment type="similarity">
    <text evidence="1">Belongs to the IS21/IS1162 putative ATP-binding protein family.</text>
</comment>
<dbReference type="InterPro" id="IPR047661">
    <property type="entry name" value="IstB"/>
</dbReference>
<keyword evidence="6" id="KW-1185">Reference proteome</keyword>
<evidence type="ECO:0000313" key="5">
    <source>
        <dbReference type="EMBL" id="MBP0447909.1"/>
    </source>
</evidence>
<protein>
    <submittedName>
        <fullName evidence="5">IS21-like element helper ATPase IstB</fullName>
    </submittedName>
</protein>
<reference evidence="5 6" key="1">
    <citation type="submission" date="2021-03" db="EMBL/GenBank/DDBJ databases">
        <authorList>
            <person name="So Y."/>
        </authorList>
    </citation>
    <scope>NUCLEOTIDE SEQUENCE [LARGE SCALE GENOMIC DNA]</scope>
    <source>
        <strain evidence="5 6">SSH11</strain>
    </source>
</reference>
<organism evidence="5 6">
    <name type="scientific">Pararoseomonas baculiformis</name>
    <dbReference type="NCBI Taxonomy" id="2820812"/>
    <lineage>
        <taxon>Bacteria</taxon>
        <taxon>Pseudomonadati</taxon>
        <taxon>Pseudomonadota</taxon>
        <taxon>Alphaproteobacteria</taxon>
        <taxon>Acetobacterales</taxon>
        <taxon>Acetobacteraceae</taxon>
        <taxon>Pararoseomonas</taxon>
    </lineage>
</organism>
<accession>A0ABS4ANU9</accession>
<dbReference type="PANTHER" id="PTHR30050">
    <property type="entry name" value="CHROMOSOMAL REPLICATION INITIATOR PROTEIN DNAA"/>
    <property type="match status" value="1"/>
</dbReference>
<dbReference type="PANTHER" id="PTHR30050:SF4">
    <property type="entry name" value="ATP-BINDING PROTEIN RV3427C IN INSERTION SEQUENCE-RELATED"/>
    <property type="match status" value="1"/>
</dbReference>